<dbReference type="eggNOG" id="COG5434">
    <property type="taxonomic scope" value="Bacteria"/>
</dbReference>
<sequence>MKTKITLFLIIVAVGLSAATYKTKKVKQIDSNQSEVANGFTDANSFGFSPAATGMENVVAMQKALDQGGTIIVAKPGTYKIAATLYLDSNTEVIFGKGVFLKKVNEEGRFAQVFINKGALTRTYNEDITLKGLHIIVNGVDNCSDLVLGLRGIIGFSYIKDLKLKGFRCYDLTGCQFGVQINRFEDVIIEDVIIKGQKDGIHFGPGKRFTIRDAVFQTLDDAIALNAQDYSTSNPEIGWIEDGIIENCYDLDQENGLDFSVEC</sequence>
<dbReference type="SUPFAM" id="SSF51126">
    <property type="entry name" value="Pectin lyase-like"/>
    <property type="match status" value="1"/>
</dbReference>
<dbReference type="EMBL" id="ATNM01000153">
    <property type="protein sequence ID" value="EPR66267.1"/>
    <property type="molecule type" value="Genomic_DNA"/>
</dbReference>
<keyword evidence="1" id="KW-0732">Signal</keyword>
<accession>S7V9P2</accession>
<proteinExistence type="predicted"/>
<dbReference type="RefSeq" id="WP_020893294.1">
    <property type="nucleotide sequence ID" value="NZ_ATNM01000153.1"/>
</dbReference>
<feature type="chain" id="PRO_5004545929" description="Pectate lyase superfamily protein domain-containing protein" evidence="1">
    <location>
        <begin position="19"/>
        <end position="263"/>
    </location>
</feature>
<evidence type="ECO:0000313" key="3">
    <source>
        <dbReference type="Proteomes" id="UP000014974"/>
    </source>
</evidence>
<feature type="signal peptide" evidence="1">
    <location>
        <begin position="1"/>
        <end position="18"/>
    </location>
</feature>
<reference evidence="2 3" key="1">
    <citation type="journal article" date="2013" name="Genome Announc.">
        <title>Draft Genome Sequence of Cyclobacterium qasimii Strain M12-11BT, Isolated from Arctic Marine Sediment.</title>
        <authorList>
            <person name="Shivaji S."/>
            <person name="Ara S."/>
            <person name="Singh A."/>
            <person name="Kumar Pinnaka A."/>
        </authorList>
    </citation>
    <scope>NUCLEOTIDE SEQUENCE [LARGE SCALE GENOMIC DNA]</scope>
    <source>
        <strain evidence="2 3">M12-11B</strain>
    </source>
</reference>
<comment type="caution">
    <text evidence="2">The sequence shown here is derived from an EMBL/GenBank/DDBJ whole genome shotgun (WGS) entry which is preliminary data.</text>
</comment>
<dbReference type="STRING" id="641524.ADICYQ_4754"/>
<evidence type="ECO:0008006" key="4">
    <source>
        <dbReference type="Google" id="ProtNLM"/>
    </source>
</evidence>
<evidence type="ECO:0000256" key="1">
    <source>
        <dbReference type="SAM" id="SignalP"/>
    </source>
</evidence>
<dbReference type="Gene3D" id="2.160.20.10">
    <property type="entry name" value="Single-stranded right-handed beta-helix, Pectin lyase-like"/>
    <property type="match status" value="1"/>
</dbReference>
<dbReference type="Proteomes" id="UP000014974">
    <property type="component" value="Unassembled WGS sequence"/>
</dbReference>
<protein>
    <recommendedName>
        <fullName evidence="4">Pectate lyase superfamily protein domain-containing protein</fullName>
    </recommendedName>
</protein>
<dbReference type="AlphaFoldDB" id="S7V9P2"/>
<dbReference type="InterPro" id="IPR012334">
    <property type="entry name" value="Pectin_lyas_fold"/>
</dbReference>
<organism evidence="2 3">
    <name type="scientific">Cyclobacterium qasimii M12-11B</name>
    <dbReference type="NCBI Taxonomy" id="641524"/>
    <lineage>
        <taxon>Bacteria</taxon>
        <taxon>Pseudomonadati</taxon>
        <taxon>Bacteroidota</taxon>
        <taxon>Cytophagia</taxon>
        <taxon>Cytophagales</taxon>
        <taxon>Cyclobacteriaceae</taxon>
        <taxon>Cyclobacterium</taxon>
    </lineage>
</organism>
<gene>
    <name evidence="2" type="ORF">ADICYQ_4754</name>
</gene>
<dbReference type="OrthoDB" id="1397928at2"/>
<name>S7V9P2_9BACT</name>
<dbReference type="InterPro" id="IPR011050">
    <property type="entry name" value="Pectin_lyase_fold/virulence"/>
</dbReference>
<evidence type="ECO:0000313" key="2">
    <source>
        <dbReference type="EMBL" id="EPR66267.1"/>
    </source>
</evidence>